<dbReference type="Pfam" id="PF01965">
    <property type="entry name" value="DJ-1_PfpI"/>
    <property type="match status" value="1"/>
</dbReference>
<feature type="domain" description="DJ-1/PfpI" evidence="1">
    <location>
        <begin position="3"/>
        <end position="167"/>
    </location>
</feature>
<evidence type="ECO:0000313" key="2">
    <source>
        <dbReference type="EMBL" id="GAA0315555.1"/>
    </source>
</evidence>
<dbReference type="Proteomes" id="UP001501787">
    <property type="component" value="Unassembled WGS sequence"/>
</dbReference>
<dbReference type="SUPFAM" id="SSF52317">
    <property type="entry name" value="Class I glutamine amidotransferase-like"/>
    <property type="match status" value="1"/>
</dbReference>
<dbReference type="EMBL" id="BAAAFR010000001">
    <property type="protein sequence ID" value="GAA0315555.1"/>
    <property type="molecule type" value="Genomic_DNA"/>
</dbReference>
<dbReference type="RefSeq" id="WP_201503441.1">
    <property type="nucleotide sequence ID" value="NZ_BAAAFR010000001.1"/>
</dbReference>
<comment type="caution">
    <text evidence="2">The sequence shown here is derived from an EMBL/GenBank/DDBJ whole genome shotgun (WGS) entry which is preliminary data.</text>
</comment>
<evidence type="ECO:0000313" key="3">
    <source>
        <dbReference type="Proteomes" id="UP001501787"/>
    </source>
</evidence>
<evidence type="ECO:0000259" key="1">
    <source>
        <dbReference type="Pfam" id="PF01965"/>
    </source>
</evidence>
<protein>
    <submittedName>
        <fullName evidence="2">DJ-1/PfpI family protein</fullName>
    </submittedName>
</protein>
<dbReference type="Gene3D" id="3.40.50.880">
    <property type="match status" value="1"/>
</dbReference>
<proteinExistence type="predicted"/>
<name>A0ABN0VRJ5_9GAMM</name>
<dbReference type="InterPro" id="IPR052158">
    <property type="entry name" value="INH-QAR"/>
</dbReference>
<gene>
    <name evidence="2" type="ORF">GCM10009129_11040</name>
</gene>
<organism evidence="2 3">
    <name type="scientific">Psychrobacter aestuarii</name>
    <dbReference type="NCBI Taxonomy" id="556327"/>
    <lineage>
        <taxon>Bacteria</taxon>
        <taxon>Pseudomonadati</taxon>
        <taxon>Pseudomonadota</taxon>
        <taxon>Gammaproteobacteria</taxon>
        <taxon>Moraxellales</taxon>
        <taxon>Moraxellaceae</taxon>
        <taxon>Psychrobacter</taxon>
    </lineage>
</organism>
<reference evidence="2 3" key="1">
    <citation type="journal article" date="2019" name="Int. J. Syst. Evol. Microbiol.">
        <title>The Global Catalogue of Microorganisms (GCM) 10K type strain sequencing project: providing services to taxonomists for standard genome sequencing and annotation.</title>
        <authorList>
            <consortium name="The Broad Institute Genomics Platform"/>
            <consortium name="The Broad Institute Genome Sequencing Center for Infectious Disease"/>
            <person name="Wu L."/>
            <person name="Ma J."/>
        </authorList>
    </citation>
    <scope>NUCLEOTIDE SEQUENCE [LARGE SCALE GENOMIC DNA]</scope>
    <source>
        <strain evidence="2 3">JCM 16343</strain>
    </source>
</reference>
<dbReference type="PANTHER" id="PTHR43130:SF14">
    <property type="entry name" value="DJ-1_PFPI DOMAIN-CONTAINING PROTEIN"/>
    <property type="match status" value="1"/>
</dbReference>
<sequence length="197" mass="21356">MRTVGILLFDAVEVLDFAGPFEVFSLAESEQGDAHFQVVTIAERPAAITARHGLSVIPTYDIHSHPPLDVLIIPGGHGAKNIEINNPIIIDWIAAQAQTAELVLSVCTGAFLLAEAGVLAGRTVTTHWRELERLALRYPEVNVVADNRFIDASDERMALVTSAGISAGIPASLYCVEKLTDTATMQRTAKRMTFTME</sequence>
<dbReference type="InterPro" id="IPR029062">
    <property type="entry name" value="Class_I_gatase-like"/>
</dbReference>
<keyword evidence="3" id="KW-1185">Reference proteome</keyword>
<dbReference type="CDD" id="cd03139">
    <property type="entry name" value="GATase1_PfpI_2"/>
    <property type="match status" value="1"/>
</dbReference>
<dbReference type="PANTHER" id="PTHR43130">
    <property type="entry name" value="ARAC-FAMILY TRANSCRIPTIONAL REGULATOR"/>
    <property type="match status" value="1"/>
</dbReference>
<accession>A0ABN0VRJ5</accession>
<dbReference type="InterPro" id="IPR002818">
    <property type="entry name" value="DJ-1/PfpI"/>
</dbReference>